<dbReference type="InterPro" id="IPR000847">
    <property type="entry name" value="LysR_HTH_N"/>
</dbReference>
<dbReference type="EMBL" id="CP031093">
    <property type="protein sequence ID" value="QCF27548.1"/>
    <property type="molecule type" value="Genomic_DNA"/>
</dbReference>
<dbReference type="Pfam" id="PF03466">
    <property type="entry name" value="LysR_substrate"/>
    <property type="match status" value="1"/>
</dbReference>
<keyword evidence="3" id="KW-0238">DNA-binding</keyword>
<accession>A0A4P7XKH4</accession>
<dbReference type="InterPro" id="IPR036390">
    <property type="entry name" value="WH_DNA-bd_sf"/>
</dbReference>
<dbReference type="KEGG" id="hmi:soil367_17365"/>
<evidence type="ECO:0000256" key="3">
    <source>
        <dbReference type="ARBA" id="ARBA00023125"/>
    </source>
</evidence>
<dbReference type="Pfam" id="PF00126">
    <property type="entry name" value="HTH_1"/>
    <property type="match status" value="1"/>
</dbReference>
<dbReference type="RefSeq" id="WP_136550260.1">
    <property type="nucleotide sequence ID" value="NZ_CP031093.1"/>
</dbReference>
<gene>
    <name evidence="6" type="ORF">soil367_17365</name>
</gene>
<dbReference type="InterPro" id="IPR005119">
    <property type="entry name" value="LysR_subst-bd"/>
</dbReference>
<dbReference type="GO" id="GO:0003700">
    <property type="term" value="F:DNA-binding transcription factor activity"/>
    <property type="evidence" value="ECO:0007669"/>
    <property type="project" value="InterPro"/>
</dbReference>
<keyword evidence="7" id="KW-1185">Reference proteome</keyword>
<dbReference type="SUPFAM" id="SSF53850">
    <property type="entry name" value="Periplasmic binding protein-like II"/>
    <property type="match status" value="1"/>
</dbReference>
<dbReference type="PANTHER" id="PTHR30537">
    <property type="entry name" value="HTH-TYPE TRANSCRIPTIONAL REGULATOR"/>
    <property type="match status" value="1"/>
</dbReference>
<dbReference type="AlphaFoldDB" id="A0A4P7XKH4"/>
<keyword evidence="2" id="KW-0805">Transcription regulation</keyword>
<evidence type="ECO:0000259" key="5">
    <source>
        <dbReference type="PROSITE" id="PS50931"/>
    </source>
</evidence>
<organism evidence="6 7">
    <name type="scientific">Hydrocarboniclastica marina</name>
    <dbReference type="NCBI Taxonomy" id="2259620"/>
    <lineage>
        <taxon>Bacteria</taxon>
        <taxon>Pseudomonadati</taxon>
        <taxon>Pseudomonadota</taxon>
        <taxon>Gammaproteobacteria</taxon>
        <taxon>Alteromonadales</taxon>
        <taxon>Alteromonadaceae</taxon>
        <taxon>Hydrocarboniclastica</taxon>
    </lineage>
</organism>
<dbReference type="PROSITE" id="PS50931">
    <property type="entry name" value="HTH_LYSR"/>
    <property type="match status" value="1"/>
</dbReference>
<dbReference type="InterPro" id="IPR058163">
    <property type="entry name" value="LysR-type_TF_proteobact-type"/>
</dbReference>
<keyword evidence="4" id="KW-0804">Transcription</keyword>
<evidence type="ECO:0000313" key="6">
    <source>
        <dbReference type="EMBL" id="QCF27548.1"/>
    </source>
</evidence>
<evidence type="ECO:0000256" key="1">
    <source>
        <dbReference type="ARBA" id="ARBA00009437"/>
    </source>
</evidence>
<dbReference type="GO" id="GO:0006351">
    <property type="term" value="P:DNA-templated transcription"/>
    <property type="evidence" value="ECO:0007669"/>
    <property type="project" value="TreeGrafter"/>
</dbReference>
<name>A0A4P7XKH4_9ALTE</name>
<reference evidence="6 7" key="1">
    <citation type="submission" date="2018-07" db="EMBL/GenBank/DDBJ databases">
        <title>Marsedoiliclastica nanhaica gen. nov. sp. nov., a novel marine hydrocarbonoclastic bacterium isolated from an in-situ enriched hydrocarbon-degrading consortium in deep-sea sediment.</title>
        <authorList>
            <person name="Dong C."/>
            <person name="Ma T."/>
            <person name="Liu R."/>
            <person name="Shao Z."/>
        </authorList>
    </citation>
    <scope>NUCLEOTIDE SEQUENCE [LARGE SCALE GENOMIC DNA]</scope>
    <source>
        <strain evidence="7">soil36-7</strain>
    </source>
</reference>
<dbReference type="PANTHER" id="PTHR30537:SF66">
    <property type="entry name" value="IRON-REGULATED VIRULENCE REGULATORY PROTEIN IRGB"/>
    <property type="match status" value="1"/>
</dbReference>
<dbReference type="GO" id="GO:0043565">
    <property type="term" value="F:sequence-specific DNA binding"/>
    <property type="evidence" value="ECO:0007669"/>
    <property type="project" value="TreeGrafter"/>
</dbReference>
<dbReference type="Gene3D" id="1.10.10.10">
    <property type="entry name" value="Winged helix-like DNA-binding domain superfamily/Winged helix DNA-binding domain"/>
    <property type="match status" value="1"/>
</dbReference>
<dbReference type="Proteomes" id="UP000298049">
    <property type="component" value="Chromosome"/>
</dbReference>
<dbReference type="InterPro" id="IPR036388">
    <property type="entry name" value="WH-like_DNA-bd_sf"/>
</dbReference>
<comment type="similarity">
    <text evidence="1">Belongs to the LysR transcriptional regulatory family.</text>
</comment>
<dbReference type="SUPFAM" id="SSF46785">
    <property type="entry name" value="Winged helix' DNA-binding domain"/>
    <property type="match status" value="1"/>
</dbReference>
<evidence type="ECO:0000256" key="2">
    <source>
        <dbReference type="ARBA" id="ARBA00023015"/>
    </source>
</evidence>
<sequence>MYDLKELEAFAAVVASGSLSLTSREMNLPKSTLSRRIRQLEASIGQPLLRREANQLTPNDAGLIFYKYCVEMLTLARQSAEALNELRREVTGELVIRSHEALMRGWLAQAVERFMSQHQAVNIRVHTQTSAPSGQAGHKSRDSGGRDNICLWLGQLGQSPLRQELLGSLSQGIYAHPDYLDAHGRPETPNDLHRHHWINRLGRPDGTKALALHHSVHGAFAMQPPATCIQFDQYCLQGDAIVRKQGLGLLPHWMVEQRLRAHPGTLELCLPEWQGPALPVWLLYPHGTLPRRTRAFLTHLREALPAGWNSQQHAA</sequence>
<proteinExistence type="inferred from homology"/>
<evidence type="ECO:0000313" key="7">
    <source>
        <dbReference type="Proteomes" id="UP000298049"/>
    </source>
</evidence>
<protein>
    <submittedName>
        <fullName evidence="6">LysR family transcriptional regulator</fullName>
    </submittedName>
</protein>
<evidence type="ECO:0000256" key="4">
    <source>
        <dbReference type="ARBA" id="ARBA00023163"/>
    </source>
</evidence>
<dbReference type="OrthoDB" id="6183733at2"/>
<dbReference type="Gene3D" id="3.40.190.290">
    <property type="match status" value="1"/>
</dbReference>
<feature type="domain" description="HTH lysR-type" evidence="5">
    <location>
        <begin position="1"/>
        <end position="59"/>
    </location>
</feature>